<protein>
    <submittedName>
        <fullName evidence="4">NUDIX domain-containing protein</fullName>
    </submittedName>
</protein>
<dbReference type="PANTHER" id="PTHR43736:SF1">
    <property type="entry name" value="DIHYDRONEOPTERIN TRIPHOSPHATE DIPHOSPHATASE"/>
    <property type="match status" value="1"/>
</dbReference>
<evidence type="ECO:0000259" key="3">
    <source>
        <dbReference type="PROSITE" id="PS51462"/>
    </source>
</evidence>
<evidence type="ECO:0000256" key="2">
    <source>
        <dbReference type="ARBA" id="ARBA00022801"/>
    </source>
</evidence>
<feature type="domain" description="Nudix hydrolase" evidence="3">
    <location>
        <begin position="8"/>
        <end position="147"/>
    </location>
</feature>
<dbReference type="PROSITE" id="PS00893">
    <property type="entry name" value="NUDIX_BOX"/>
    <property type="match status" value="1"/>
</dbReference>
<dbReference type="EMBL" id="RHHT01000065">
    <property type="protein sequence ID" value="RNB71290.1"/>
    <property type="molecule type" value="Genomic_DNA"/>
</dbReference>
<dbReference type="InterPro" id="IPR020084">
    <property type="entry name" value="NUDIX_hydrolase_CS"/>
</dbReference>
<evidence type="ECO:0000256" key="1">
    <source>
        <dbReference type="ARBA" id="ARBA00005582"/>
    </source>
</evidence>
<dbReference type="InterPro" id="IPR015797">
    <property type="entry name" value="NUDIX_hydrolase-like_dom_sf"/>
</dbReference>
<dbReference type="Proteomes" id="UP000281915">
    <property type="component" value="Unassembled WGS sequence"/>
</dbReference>
<dbReference type="SUPFAM" id="SSF55811">
    <property type="entry name" value="Nudix"/>
    <property type="match status" value="1"/>
</dbReference>
<dbReference type="RefSeq" id="WP_122915341.1">
    <property type="nucleotide sequence ID" value="NZ_RHHT01000065.1"/>
</dbReference>
<dbReference type="InterPro" id="IPR000086">
    <property type="entry name" value="NUDIX_hydrolase_dom"/>
</dbReference>
<comment type="similarity">
    <text evidence="1">Belongs to the Nudix hydrolase family.</text>
</comment>
<evidence type="ECO:0000313" key="4">
    <source>
        <dbReference type="EMBL" id="RNB71290.1"/>
    </source>
</evidence>
<accession>A0A3M8C6F8</accession>
<dbReference type="PROSITE" id="PS51462">
    <property type="entry name" value="NUDIX"/>
    <property type="match status" value="1"/>
</dbReference>
<sequence length="157" mass="18201">MSDKKRFTMPVAVHLFLLRGNEVLLLRRYNTGYEDGKYSVPAGHMDGNEQVKHAAIREAREECGIDITEEDLQVAGVMHRRSSDERIDFFLAASRWGGDITNNEPDKCDELIWVDMQRLPENMIPYVRQAITNYRDGKWFDSFGWREAADQVHAKQP</sequence>
<keyword evidence="2" id="KW-0378">Hydrolase</keyword>
<dbReference type="CDD" id="cd04683">
    <property type="entry name" value="NUDIX_Hydrolase"/>
    <property type="match status" value="1"/>
</dbReference>
<name>A0A3M8C6F8_9BACL</name>
<comment type="caution">
    <text evidence="4">The sequence shown here is derived from an EMBL/GenBank/DDBJ whole genome shotgun (WGS) entry which is preliminary data.</text>
</comment>
<dbReference type="PANTHER" id="PTHR43736">
    <property type="entry name" value="ADP-RIBOSE PYROPHOSPHATASE"/>
    <property type="match status" value="1"/>
</dbReference>
<proteinExistence type="inferred from homology"/>
<dbReference type="GO" id="GO:0016787">
    <property type="term" value="F:hydrolase activity"/>
    <property type="evidence" value="ECO:0007669"/>
    <property type="project" value="UniProtKB-KW"/>
</dbReference>
<dbReference type="Gene3D" id="3.90.79.10">
    <property type="entry name" value="Nucleoside Triphosphate Pyrophosphohydrolase"/>
    <property type="match status" value="1"/>
</dbReference>
<organism evidence="4 5">
    <name type="scientific">Brevibacillus panacihumi</name>
    <dbReference type="NCBI Taxonomy" id="497735"/>
    <lineage>
        <taxon>Bacteria</taxon>
        <taxon>Bacillati</taxon>
        <taxon>Bacillota</taxon>
        <taxon>Bacilli</taxon>
        <taxon>Bacillales</taxon>
        <taxon>Paenibacillaceae</taxon>
        <taxon>Brevibacillus</taxon>
    </lineage>
</organism>
<gene>
    <name evidence="4" type="ORF">EDM58_22590</name>
</gene>
<dbReference type="Pfam" id="PF00293">
    <property type="entry name" value="NUDIX"/>
    <property type="match status" value="1"/>
</dbReference>
<dbReference type="AlphaFoldDB" id="A0A3M8C6F8"/>
<evidence type="ECO:0000313" key="5">
    <source>
        <dbReference type="Proteomes" id="UP000281915"/>
    </source>
</evidence>
<reference evidence="4 5" key="1">
    <citation type="submission" date="2018-10" db="EMBL/GenBank/DDBJ databases">
        <title>Phylogenomics of Brevibacillus.</title>
        <authorList>
            <person name="Dunlap C."/>
        </authorList>
    </citation>
    <scope>NUCLEOTIDE SEQUENCE [LARGE SCALE GENOMIC DNA]</scope>
    <source>
        <strain evidence="4 5">JCM 15085</strain>
    </source>
</reference>